<sequence length="65" mass="7413">MLLKSQGYKAQDIADILGTNIQSVYNWVKLIMDELTEQTGNQFSQRLFERFLKVLATPTNACVCD</sequence>
<name>A0A1B8QBM5_9GAMM</name>
<dbReference type="EMBL" id="LZNA01000056">
    <property type="protein sequence ID" value="OBX77090.1"/>
    <property type="molecule type" value="Genomic_DNA"/>
</dbReference>
<gene>
    <name evidence="2" type="ORF">A9306_01205</name>
</gene>
<reference evidence="2 3" key="1">
    <citation type="submission" date="2016-06" db="EMBL/GenBank/DDBJ databases">
        <title>Draft genome of Moraxella atlantae CCUG 59586.</title>
        <authorList>
            <person name="Salva-Serra F."/>
            <person name="Engstrom-Jakobsson H."/>
            <person name="Thorell K."/>
            <person name="Gonzales-Siles L."/>
            <person name="Karlsson R."/>
            <person name="Boulund F."/>
            <person name="Engstrand L."/>
            <person name="Kristiansson E."/>
            <person name="Moore E."/>
        </authorList>
    </citation>
    <scope>NUCLEOTIDE SEQUENCE [LARGE SCALE GENOMIC DNA]</scope>
    <source>
        <strain evidence="2 3">CCUG 59586</strain>
    </source>
</reference>
<feature type="domain" description="Terminase ATPase subunit N-terminal" evidence="1">
    <location>
        <begin position="6"/>
        <end position="29"/>
    </location>
</feature>
<dbReference type="SUPFAM" id="SSF88659">
    <property type="entry name" value="Sigma3 and sigma4 domains of RNA polymerase sigma factors"/>
    <property type="match status" value="1"/>
</dbReference>
<dbReference type="InterPro" id="IPR013324">
    <property type="entry name" value="RNA_pol_sigma_r3/r4-like"/>
</dbReference>
<accession>A0A1B8QBM5</accession>
<evidence type="ECO:0000259" key="1">
    <source>
        <dbReference type="Pfam" id="PF06056"/>
    </source>
</evidence>
<organism evidence="2 3">
    <name type="scientific">Faucicola atlantae</name>
    <dbReference type="NCBI Taxonomy" id="34059"/>
    <lineage>
        <taxon>Bacteria</taxon>
        <taxon>Pseudomonadati</taxon>
        <taxon>Pseudomonadota</taxon>
        <taxon>Gammaproteobacteria</taxon>
        <taxon>Moraxellales</taxon>
        <taxon>Moraxellaceae</taxon>
        <taxon>Faucicola</taxon>
    </lineage>
</organism>
<comment type="caution">
    <text evidence="2">The sequence shown here is derived from an EMBL/GenBank/DDBJ whole genome shotgun (WGS) entry which is preliminary data.</text>
</comment>
<evidence type="ECO:0000313" key="2">
    <source>
        <dbReference type="EMBL" id="OBX77090.1"/>
    </source>
</evidence>
<dbReference type="Proteomes" id="UP000092616">
    <property type="component" value="Unassembled WGS sequence"/>
</dbReference>
<evidence type="ECO:0000313" key="3">
    <source>
        <dbReference type="Proteomes" id="UP000092616"/>
    </source>
</evidence>
<keyword evidence="3" id="KW-1185">Reference proteome</keyword>
<dbReference type="Pfam" id="PF06056">
    <property type="entry name" value="Terminase_5"/>
    <property type="match status" value="1"/>
</dbReference>
<dbReference type="InterPro" id="IPR010332">
    <property type="entry name" value="ATPase_terminase-su_N"/>
</dbReference>
<dbReference type="AlphaFoldDB" id="A0A1B8QBM5"/>
<proteinExistence type="predicted"/>
<protein>
    <recommendedName>
        <fullName evidence="1">Terminase ATPase subunit N-terminal domain-containing protein</fullName>
    </recommendedName>
</protein>